<comment type="caution">
    <text evidence="1">The sequence shown here is derived from an EMBL/GenBank/DDBJ whole genome shotgun (WGS) entry which is preliminary data.</text>
</comment>
<evidence type="ECO:0000313" key="1">
    <source>
        <dbReference type="EMBL" id="RJL00979.1"/>
    </source>
</evidence>
<keyword evidence="2" id="KW-1185">Reference proteome</keyword>
<dbReference type="EMBL" id="QZEW01000165">
    <property type="protein sequence ID" value="RJL00979.1"/>
    <property type="molecule type" value="Genomic_DNA"/>
</dbReference>
<dbReference type="InterPro" id="IPR013078">
    <property type="entry name" value="His_Pase_superF_clade-1"/>
</dbReference>
<reference evidence="2" key="1">
    <citation type="submission" date="2018-09" db="EMBL/GenBank/DDBJ databases">
        <title>Paracoccus onubensis nov. sp. a moderate halophilic bacterium isolated from Gruta de las Maravillas (Aracena, Spain).</title>
        <authorList>
            <person name="Jurado V."/>
            <person name="Gutierrez-Patricio S."/>
            <person name="Gonzalez-Pimentel J.L."/>
            <person name="Miller A.Z."/>
            <person name="Laiz L."/>
            <person name="Saiz-Jimenez C."/>
        </authorList>
    </citation>
    <scope>NUCLEOTIDE SEQUENCE [LARGE SCALE GENOMIC DNA]</scope>
    <source>
        <strain evidence="2">DSM 26381</strain>
    </source>
</reference>
<dbReference type="Pfam" id="PF00300">
    <property type="entry name" value="His_Phos_1"/>
    <property type="match status" value="1"/>
</dbReference>
<dbReference type="Gene3D" id="3.40.50.1240">
    <property type="entry name" value="Phosphoglycerate mutase-like"/>
    <property type="match status" value="1"/>
</dbReference>
<proteinExistence type="predicted"/>
<protein>
    <submittedName>
        <fullName evidence="1">Histidine phosphatase family protein</fullName>
    </submittedName>
</protein>
<sequence length="194" mass="20561">MALLRYLSHLQVRIDPKVPVPRWSLSEEGRARLLAAGTRWLAGTTRIVSSSETKATETAAILGAALSIAPETDPGLDEIDRSATGYVPHARHEALADAFFARPEDSAEGWERAAEVAARGMAALHRQLAAHRAGDLLIVGHGGIGTLCWCRIAGLAPDRRHDQPAGGGAVWAARLPALTPLHGWRPLEALAGAA</sequence>
<name>A0A418ZUC0_9RHOB</name>
<evidence type="ECO:0000313" key="2">
    <source>
        <dbReference type="Proteomes" id="UP000283587"/>
    </source>
</evidence>
<gene>
    <name evidence="1" type="ORF">D3P05_22530</name>
</gene>
<dbReference type="AlphaFoldDB" id="A0A418ZUC0"/>
<dbReference type="CDD" id="cd07067">
    <property type="entry name" value="HP_PGM_like"/>
    <property type="match status" value="1"/>
</dbReference>
<dbReference type="InterPro" id="IPR029033">
    <property type="entry name" value="His_PPase_superfam"/>
</dbReference>
<accession>A0A418ZUC0</accession>
<organism evidence="1 2">
    <name type="scientific">Paracoccus siganidrum</name>
    <dbReference type="NCBI Taxonomy" id="1276757"/>
    <lineage>
        <taxon>Bacteria</taxon>
        <taxon>Pseudomonadati</taxon>
        <taxon>Pseudomonadota</taxon>
        <taxon>Alphaproteobacteria</taxon>
        <taxon>Rhodobacterales</taxon>
        <taxon>Paracoccaceae</taxon>
        <taxon>Paracoccus</taxon>
    </lineage>
</organism>
<dbReference type="Proteomes" id="UP000283587">
    <property type="component" value="Unassembled WGS sequence"/>
</dbReference>
<dbReference type="OrthoDB" id="34197at2"/>
<dbReference type="SUPFAM" id="SSF53254">
    <property type="entry name" value="Phosphoglycerate mutase-like"/>
    <property type="match status" value="1"/>
</dbReference>
<dbReference type="RefSeq" id="WP_119900993.1">
    <property type="nucleotide sequence ID" value="NZ_QNRC01000011.1"/>
</dbReference>